<feature type="domain" description="Arylsulfotransferase N-terminal" evidence="3">
    <location>
        <begin position="95"/>
        <end position="172"/>
    </location>
</feature>
<evidence type="ECO:0000256" key="2">
    <source>
        <dbReference type="SAM" id="SignalP"/>
    </source>
</evidence>
<feature type="region of interest" description="Disordered" evidence="1">
    <location>
        <begin position="25"/>
        <end position="58"/>
    </location>
</feature>
<accession>A0ABX2GTI0</accession>
<name>A0ABX2GTI0_9FIRM</name>
<dbReference type="Gene3D" id="2.60.40.3100">
    <property type="entry name" value="Arylsulphate sulphotransferase monomer, N-terminal domain"/>
    <property type="match status" value="1"/>
</dbReference>
<dbReference type="Proteomes" id="UP000821846">
    <property type="component" value="Unassembled WGS sequence"/>
</dbReference>
<dbReference type="PANTHER" id="PTHR35340">
    <property type="entry name" value="PQQ ENZYME REPEAT PROTEIN-RELATED"/>
    <property type="match status" value="1"/>
</dbReference>
<dbReference type="EMBL" id="JAAWUZ010000002">
    <property type="protein sequence ID" value="NSG28870.1"/>
    <property type="molecule type" value="Genomic_DNA"/>
</dbReference>
<dbReference type="PROSITE" id="PS51257">
    <property type="entry name" value="PROKAR_LIPOPROTEIN"/>
    <property type="match status" value="1"/>
</dbReference>
<dbReference type="InterPro" id="IPR038477">
    <property type="entry name" value="ASST_N_sf"/>
</dbReference>
<reference evidence="4 5" key="1">
    <citation type="journal article" date="2020" name="Cell Host Microbe">
        <title>Functional and Genomic Variation between Human-Derived Isolates of Lachnospiraceae Reveals Inter- and Intra-Species Diversity.</title>
        <authorList>
            <person name="Sorbara M.T."/>
            <person name="Littmann E.R."/>
            <person name="Fontana E."/>
            <person name="Moody T.U."/>
            <person name="Kohout C.E."/>
            <person name="Gjonbalaj M."/>
            <person name="Eaton V."/>
            <person name="Seok R."/>
            <person name="Leiner I.M."/>
            <person name="Pamer E.G."/>
        </authorList>
    </citation>
    <scope>NUCLEOTIDE SEQUENCE [LARGE SCALE GENOMIC DNA]</scope>
    <source>
        <strain evidence="4 5">MSK.14.16</strain>
    </source>
</reference>
<dbReference type="SMART" id="SM00564">
    <property type="entry name" value="PQQ"/>
    <property type="match status" value="2"/>
</dbReference>
<evidence type="ECO:0000313" key="5">
    <source>
        <dbReference type="Proteomes" id="UP000821846"/>
    </source>
</evidence>
<evidence type="ECO:0000259" key="3">
    <source>
        <dbReference type="Pfam" id="PF17425"/>
    </source>
</evidence>
<dbReference type="InterPro" id="IPR035391">
    <property type="entry name" value="Arylsulfotran_N"/>
</dbReference>
<dbReference type="PANTHER" id="PTHR35340:SF10">
    <property type="entry name" value="CYTOPLASMIC PROTEIN"/>
    <property type="match status" value="1"/>
</dbReference>
<comment type="caution">
    <text evidence="4">The sequence shown here is derived from an EMBL/GenBank/DDBJ whole genome shotgun (WGS) entry which is preliminary data.</text>
</comment>
<dbReference type="InterPro" id="IPR053143">
    <property type="entry name" value="Arylsulfate_ST"/>
</dbReference>
<feature type="chain" id="PRO_5046876238" evidence="2">
    <location>
        <begin position="27"/>
        <end position="687"/>
    </location>
</feature>
<evidence type="ECO:0000313" key="4">
    <source>
        <dbReference type="EMBL" id="NSG28870.1"/>
    </source>
</evidence>
<keyword evidence="2" id="KW-0732">Signal</keyword>
<proteinExistence type="predicted"/>
<dbReference type="InterPro" id="IPR010262">
    <property type="entry name" value="Arylsulfotransferase_bact"/>
</dbReference>
<dbReference type="Pfam" id="PF17425">
    <property type="entry name" value="Arylsulfotran_N"/>
    <property type="match status" value="1"/>
</dbReference>
<gene>
    <name evidence="4" type="ORF">HFM93_01010</name>
</gene>
<evidence type="ECO:0000256" key="1">
    <source>
        <dbReference type="SAM" id="MobiDB-lite"/>
    </source>
</evidence>
<protein>
    <submittedName>
        <fullName evidence="4">Aryl-sulfate sulfotransferase</fullName>
    </submittedName>
</protein>
<dbReference type="InterPro" id="IPR018391">
    <property type="entry name" value="PQQ_b-propeller_rpt"/>
</dbReference>
<dbReference type="Pfam" id="PF05935">
    <property type="entry name" value="Arylsulfotrans"/>
    <property type="match status" value="1"/>
</dbReference>
<dbReference type="InterPro" id="IPR011047">
    <property type="entry name" value="Quinoprotein_ADH-like_sf"/>
</dbReference>
<sequence>MKNKVLLSRLCICTLAVSLLAGCSSAGSTSETTNNSETESISSETASETVSENESATTASFASLEKTDLFEQQNSIDEALQQEASAGYSFEEPNVIVNPYGNSPLTAVAAFHTDKELGGTVTVKGKDEKDDITGTFEAATDHLVPIYGLYNGDTTEVVLTLEDGTSTTVEVTTEKTEVNVGTIETTMSDDSAYDYSNLTFVCSSAGMLYALDSAGDIRWYFTDGGILGVHQLKNGHLMMPTSFLLKSMYYKAGLQEIDLSGKIYHQYMIPGGMHHDFQELPDGNLLVAGDSPDLSTVEDYVVEIDRESGEVVWEFNAADAIDKEDGQSASIATDGSDEIDWFHNNSLWYDEKNDLVLLSARHKDAIIAIHKSDKSLAWILGDPANWNGVDKKYFFTPTGDDFEWQYAQHQITMLDNGDIMMFDNGTAKVKLSDNDNRVSGDDIYSRAVVYHINTDDMTIEQVFEYGKERGPEWYSDWISGVISLDGTKDQLWITAGANLYDEENNRYDHYPTDMMKQGLIKRTHIDQVSNGTLAYEILISGDTYASLTYRSLRLPLYTEGATLDVNAKGELLGTLGETATADYTAPLDDAAALPDGWEFTLDDAKFSLKGAYTTDKASDALEDAYVILVSGDETKAYALTQYGTAGEDATKVTVSGWVSPVGLEGKTWDIYLSVDGQVYESGHSIAL</sequence>
<dbReference type="RefSeq" id="WP_173865520.1">
    <property type="nucleotide sequence ID" value="NZ_JAAWUU010000002.1"/>
</dbReference>
<feature type="signal peptide" evidence="2">
    <location>
        <begin position="1"/>
        <end position="26"/>
    </location>
</feature>
<dbReference type="SUPFAM" id="SSF50998">
    <property type="entry name" value="Quinoprotein alcohol dehydrogenase-like"/>
    <property type="match status" value="1"/>
</dbReference>
<keyword evidence="5" id="KW-1185">Reference proteome</keyword>
<organism evidence="4 5">
    <name type="scientific">Faecalicatena fissicatena</name>
    <dbReference type="NCBI Taxonomy" id="290055"/>
    <lineage>
        <taxon>Bacteria</taxon>
        <taxon>Bacillati</taxon>
        <taxon>Bacillota</taxon>
        <taxon>Clostridia</taxon>
        <taxon>Lachnospirales</taxon>
        <taxon>Lachnospiraceae</taxon>
        <taxon>Faecalicatena</taxon>
    </lineage>
</organism>